<dbReference type="SUPFAM" id="SSF46785">
    <property type="entry name" value="Winged helix' DNA-binding domain"/>
    <property type="match status" value="1"/>
</dbReference>
<dbReference type="GO" id="GO:0003677">
    <property type="term" value="F:DNA binding"/>
    <property type="evidence" value="ECO:0007669"/>
    <property type="project" value="UniProtKB-KW"/>
</dbReference>
<dbReference type="InterPro" id="IPR011991">
    <property type="entry name" value="ArsR-like_HTH"/>
</dbReference>
<dbReference type="InterPro" id="IPR001845">
    <property type="entry name" value="HTH_ArsR_DNA-bd_dom"/>
</dbReference>
<name>X0XRN0_9ZZZZ</name>
<keyword evidence="3" id="KW-0804">Transcription</keyword>
<feature type="domain" description="HTH arsR-type" evidence="4">
    <location>
        <begin position="1"/>
        <end position="90"/>
    </location>
</feature>
<dbReference type="CDD" id="cd00090">
    <property type="entry name" value="HTH_ARSR"/>
    <property type="match status" value="1"/>
</dbReference>
<dbReference type="InterPro" id="IPR036390">
    <property type="entry name" value="WH_DNA-bd_sf"/>
</dbReference>
<dbReference type="PROSITE" id="PS50987">
    <property type="entry name" value="HTH_ARSR_2"/>
    <property type="match status" value="1"/>
</dbReference>
<dbReference type="EMBL" id="BARS01051491">
    <property type="protein sequence ID" value="GAG45915.1"/>
    <property type="molecule type" value="Genomic_DNA"/>
</dbReference>
<evidence type="ECO:0000256" key="1">
    <source>
        <dbReference type="ARBA" id="ARBA00023015"/>
    </source>
</evidence>
<evidence type="ECO:0000313" key="5">
    <source>
        <dbReference type="EMBL" id="GAG45915.1"/>
    </source>
</evidence>
<accession>X0XRN0</accession>
<dbReference type="AlphaFoldDB" id="X0XRN0"/>
<dbReference type="Gene3D" id="1.10.10.10">
    <property type="entry name" value="Winged helix-like DNA-binding domain superfamily/Winged helix DNA-binding domain"/>
    <property type="match status" value="1"/>
</dbReference>
<evidence type="ECO:0000256" key="3">
    <source>
        <dbReference type="ARBA" id="ARBA00023163"/>
    </source>
</evidence>
<sequence length="90" mass="10521">MNRTATLDKLKAISNPDRFHIMEILSRRKRFTPHSDLANSLNLAQSNLSHHLGRLTNSGWIEDKKVGRHMFYRMSDKSHFRSTKKMLEIG</sequence>
<proteinExistence type="predicted"/>
<keyword evidence="2" id="KW-0238">DNA-binding</keyword>
<dbReference type="NCBIfam" id="NF033788">
    <property type="entry name" value="HTH_metalloreg"/>
    <property type="match status" value="1"/>
</dbReference>
<dbReference type="Pfam" id="PF01022">
    <property type="entry name" value="HTH_5"/>
    <property type="match status" value="1"/>
</dbReference>
<keyword evidence="1" id="KW-0805">Transcription regulation</keyword>
<dbReference type="PANTHER" id="PTHR33154:SF33">
    <property type="entry name" value="TRANSCRIPTIONAL REPRESSOR SDPR"/>
    <property type="match status" value="1"/>
</dbReference>
<dbReference type="InterPro" id="IPR036388">
    <property type="entry name" value="WH-like_DNA-bd_sf"/>
</dbReference>
<protein>
    <recommendedName>
        <fullName evidence="4">HTH arsR-type domain-containing protein</fullName>
    </recommendedName>
</protein>
<dbReference type="InterPro" id="IPR051081">
    <property type="entry name" value="HTH_MetalResp_TranReg"/>
</dbReference>
<evidence type="ECO:0000259" key="4">
    <source>
        <dbReference type="PROSITE" id="PS50987"/>
    </source>
</evidence>
<reference evidence="5" key="1">
    <citation type="journal article" date="2014" name="Front. Microbiol.">
        <title>High frequency of phylogenetically diverse reductive dehalogenase-homologous genes in deep subseafloor sedimentary metagenomes.</title>
        <authorList>
            <person name="Kawai M."/>
            <person name="Futagami T."/>
            <person name="Toyoda A."/>
            <person name="Takaki Y."/>
            <person name="Nishi S."/>
            <person name="Hori S."/>
            <person name="Arai W."/>
            <person name="Tsubouchi T."/>
            <person name="Morono Y."/>
            <person name="Uchiyama I."/>
            <person name="Ito T."/>
            <person name="Fujiyama A."/>
            <person name="Inagaki F."/>
            <person name="Takami H."/>
        </authorList>
    </citation>
    <scope>NUCLEOTIDE SEQUENCE</scope>
    <source>
        <strain evidence="5">Expedition CK06-06</strain>
    </source>
</reference>
<organism evidence="5">
    <name type="scientific">marine sediment metagenome</name>
    <dbReference type="NCBI Taxonomy" id="412755"/>
    <lineage>
        <taxon>unclassified sequences</taxon>
        <taxon>metagenomes</taxon>
        <taxon>ecological metagenomes</taxon>
    </lineage>
</organism>
<dbReference type="PRINTS" id="PR00778">
    <property type="entry name" value="HTHARSR"/>
</dbReference>
<comment type="caution">
    <text evidence="5">The sequence shown here is derived from an EMBL/GenBank/DDBJ whole genome shotgun (WGS) entry which is preliminary data.</text>
</comment>
<evidence type="ECO:0000256" key="2">
    <source>
        <dbReference type="ARBA" id="ARBA00023125"/>
    </source>
</evidence>
<dbReference type="GO" id="GO:0003700">
    <property type="term" value="F:DNA-binding transcription factor activity"/>
    <property type="evidence" value="ECO:0007669"/>
    <property type="project" value="InterPro"/>
</dbReference>
<gene>
    <name evidence="5" type="ORF">S01H1_76691</name>
</gene>
<dbReference type="PANTHER" id="PTHR33154">
    <property type="entry name" value="TRANSCRIPTIONAL REGULATOR, ARSR FAMILY"/>
    <property type="match status" value="1"/>
</dbReference>
<dbReference type="SMART" id="SM00418">
    <property type="entry name" value="HTH_ARSR"/>
    <property type="match status" value="1"/>
</dbReference>